<dbReference type="Proteomes" id="UP000467132">
    <property type="component" value="Unassembled WGS sequence"/>
</dbReference>
<keyword evidence="2" id="KW-1185">Reference proteome</keyword>
<name>A0A845QXL6_9CLOT</name>
<accession>A0A845QXL6</accession>
<dbReference type="InterPro" id="IPR047755">
    <property type="entry name" value="OrtA"/>
</dbReference>
<evidence type="ECO:0000313" key="1">
    <source>
        <dbReference type="EMBL" id="NBI06734.1"/>
    </source>
</evidence>
<dbReference type="NCBIfam" id="NF040739">
    <property type="entry name" value="ornith_OrtA"/>
    <property type="match status" value="1"/>
</dbReference>
<evidence type="ECO:0000313" key="2">
    <source>
        <dbReference type="Proteomes" id="UP000467132"/>
    </source>
</evidence>
<comment type="caution">
    <text evidence="1">The sequence shown here is derived from an EMBL/GenBank/DDBJ whole genome shotgun (WGS) entry which is preliminary data.</text>
</comment>
<sequence length="103" mass="11857">MMAKKGDWVRIYNIVLKSSERAPQVPDDTKKVPLEMWDKGFLINENAEIGDQVEVETYIGRRIKGQLLEIDPYYTHSYGKSVPELLYIGRQLRGILEGGEDNE</sequence>
<dbReference type="AlphaFoldDB" id="A0A845QXL6"/>
<dbReference type="EMBL" id="QXXA01000007">
    <property type="protein sequence ID" value="NBI06734.1"/>
    <property type="molecule type" value="Genomic_DNA"/>
</dbReference>
<reference evidence="1 2" key="1">
    <citation type="submission" date="2018-08" db="EMBL/GenBank/DDBJ databases">
        <title>Murine metabolic-syndrome-specific gut microbial biobank.</title>
        <authorList>
            <person name="Liu C."/>
        </authorList>
    </citation>
    <scope>NUCLEOTIDE SEQUENCE [LARGE SCALE GENOMIC DNA]</scope>
    <source>
        <strain evidence="1 2">583</strain>
    </source>
</reference>
<protein>
    <submittedName>
        <fullName evidence="1">2-amino-4-ketopentanoate thiolase</fullName>
    </submittedName>
</protein>
<proteinExistence type="predicted"/>
<dbReference type="Pfam" id="PF22010">
    <property type="entry name" value="OrtA"/>
    <property type="match status" value="1"/>
</dbReference>
<gene>
    <name evidence="1" type="ORF">D3Z33_07655</name>
</gene>
<organism evidence="1 2">
    <name type="scientific">Senegalia massiliensis</name>
    <dbReference type="NCBI Taxonomy" id="1720316"/>
    <lineage>
        <taxon>Bacteria</taxon>
        <taxon>Bacillati</taxon>
        <taxon>Bacillota</taxon>
        <taxon>Clostridia</taxon>
        <taxon>Eubacteriales</taxon>
        <taxon>Clostridiaceae</taxon>
        <taxon>Senegalia</taxon>
    </lineage>
</organism>